<evidence type="ECO:0000313" key="1">
    <source>
        <dbReference type="EMBL" id="GAA5811006.1"/>
    </source>
</evidence>
<comment type="caution">
    <text evidence="1">The sequence shown here is derived from an EMBL/GenBank/DDBJ whole genome shotgun (WGS) entry which is preliminary data.</text>
</comment>
<accession>A0ABP9YVX4</accession>
<dbReference type="EMBL" id="BAABUK010000008">
    <property type="protein sequence ID" value="GAA5811006.1"/>
    <property type="molecule type" value="Genomic_DNA"/>
</dbReference>
<name>A0ABP9YVX4_9FUNG</name>
<proteinExistence type="predicted"/>
<reference evidence="1 2" key="1">
    <citation type="submission" date="2024-04" db="EMBL/GenBank/DDBJ databases">
        <title>genome sequences of Mucor flavus KT1a and Helicostylum pulchrum KT1b strains isolated from the surface of a dry-aged beef.</title>
        <authorList>
            <person name="Toyotome T."/>
            <person name="Hosono M."/>
            <person name="Torimaru M."/>
            <person name="Fukuda K."/>
            <person name="Mikami N."/>
        </authorList>
    </citation>
    <scope>NUCLEOTIDE SEQUENCE [LARGE SCALE GENOMIC DNA]</scope>
    <source>
        <strain evidence="1 2">KT1a</strain>
    </source>
</reference>
<dbReference type="Proteomes" id="UP001473302">
    <property type="component" value="Unassembled WGS sequence"/>
</dbReference>
<evidence type="ECO:0000313" key="2">
    <source>
        <dbReference type="Proteomes" id="UP001473302"/>
    </source>
</evidence>
<gene>
    <name evidence="1" type="ORF">MFLAVUS_004435</name>
</gene>
<keyword evidence="2" id="KW-1185">Reference proteome</keyword>
<protein>
    <submittedName>
        <fullName evidence="1">Uncharacterized protein</fullName>
    </submittedName>
</protein>
<organism evidence="1 2">
    <name type="scientific">Mucor flavus</name>
    <dbReference type="NCBI Taxonomy" id="439312"/>
    <lineage>
        <taxon>Eukaryota</taxon>
        <taxon>Fungi</taxon>
        <taxon>Fungi incertae sedis</taxon>
        <taxon>Mucoromycota</taxon>
        <taxon>Mucoromycotina</taxon>
        <taxon>Mucoromycetes</taxon>
        <taxon>Mucorales</taxon>
        <taxon>Mucorineae</taxon>
        <taxon>Mucoraceae</taxon>
        <taxon>Mucor</taxon>
    </lineage>
</organism>
<sequence length="139" mass="15918">MTLNTFYYEDGLENIFNENGESVLDPMEGVLSDIIDPNIVLTTITSQTAYLAARLEDKEDQRDAEMQEIPAALAKSTKTTTLNSTYRKYDDLTREGFIDRMIEGPVKRGRVAAVARYLEIKPSTASRWWRQYNETEEVP</sequence>